<dbReference type="EMBL" id="ALBS01000224">
    <property type="protein sequence ID" value="EJT47908.1"/>
    <property type="molecule type" value="Genomic_DNA"/>
</dbReference>
<dbReference type="KEGG" id="tasa:A1Q1_03214"/>
<gene>
    <name evidence="3" type="ORF">A1Q1_03214</name>
</gene>
<dbReference type="RefSeq" id="XP_014179142.1">
    <property type="nucleotide sequence ID" value="XM_014323667.1"/>
</dbReference>
<name>J5QL24_TRIAS</name>
<keyword evidence="2" id="KW-0472">Membrane</keyword>
<evidence type="ECO:0000313" key="3">
    <source>
        <dbReference type="EMBL" id="EJT47908.1"/>
    </source>
</evidence>
<accession>J5QL24</accession>
<evidence type="ECO:0000256" key="1">
    <source>
        <dbReference type="SAM" id="MobiDB-lite"/>
    </source>
</evidence>
<feature type="transmembrane region" description="Helical" evidence="2">
    <location>
        <begin position="16"/>
        <end position="39"/>
    </location>
</feature>
<keyword evidence="2" id="KW-0812">Transmembrane</keyword>
<evidence type="ECO:0000256" key="2">
    <source>
        <dbReference type="SAM" id="Phobius"/>
    </source>
</evidence>
<dbReference type="GeneID" id="25986727"/>
<dbReference type="HOGENOM" id="CLU_1327221_0_0_1"/>
<dbReference type="Proteomes" id="UP000002748">
    <property type="component" value="Unassembled WGS sequence"/>
</dbReference>
<protein>
    <submittedName>
        <fullName evidence="3">Uncharacterized protein</fullName>
    </submittedName>
</protein>
<feature type="region of interest" description="Disordered" evidence="1">
    <location>
        <begin position="42"/>
        <end position="176"/>
    </location>
</feature>
<organism evidence="3 4">
    <name type="scientific">Trichosporon asahii var. asahii (strain ATCC 90039 / CBS 2479 / JCM 2466 / KCTC 7840 / NBRC 103889/ NCYC 2677 / UAMH 7654)</name>
    <name type="common">Yeast</name>
    <dbReference type="NCBI Taxonomy" id="1186058"/>
    <lineage>
        <taxon>Eukaryota</taxon>
        <taxon>Fungi</taxon>
        <taxon>Dikarya</taxon>
        <taxon>Basidiomycota</taxon>
        <taxon>Agaricomycotina</taxon>
        <taxon>Tremellomycetes</taxon>
        <taxon>Trichosporonales</taxon>
        <taxon>Trichosporonaceae</taxon>
        <taxon>Trichosporon</taxon>
    </lineage>
</organism>
<feature type="compositionally biased region" description="Basic residues" evidence="1">
    <location>
        <begin position="42"/>
        <end position="55"/>
    </location>
</feature>
<reference evidence="3 4" key="1">
    <citation type="journal article" date="2012" name="Eukaryot. Cell">
        <title>Draft genome sequence of CBS 2479, the standard type strain of Trichosporon asahii.</title>
        <authorList>
            <person name="Yang R.Y."/>
            <person name="Li H.T."/>
            <person name="Zhu H."/>
            <person name="Zhou G.P."/>
            <person name="Wang M."/>
            <person name="Wang L."/>
        </authorList>
    </citation>
    <scope>NUCLEOTIDE SEQUENCE [LARGE SCALE GENOMIC DNA]</scope>
    <source>
        <strain evidence="4">ATCC 90039 / CBS 2479 / JCM 2466 / KCTC 7840 / NCYC 2677 / UAMH 7654</strain>
    </source>
</reference>
<keyword evidence="2" id="KW-1133">Transmembrane helix</keyword>
<dbReference type="AlphaFoldDB" id="J5QL24"/>
<evidence type="ECO:0000313" key="4">
    <source>
        <dbReference type="Proteomes" id="UP000002748"/>
    </source>
</evidence>
<dbReference type="VEuPathDB" id="FungiDB:A1Q1_03214"/>
<comment type="caution">
    <text evidence="3">The sequence shown here is derived from an EMBL/GenBank/DDBJ whole genome shotgun (WGS) entry which is preliminary data.</text>
</comment>
<proteinExistence type="predicted"/>
<sequence length="207" mass="22673">MTRWVSPPTPRSKANAIAAGVIGAVVGAGVLLLVVLHLVRRRKRRQDQATGRHRREQQLQVLHASRHRPHLVPTFEPTEDVQVITPHPAPSRPSPSSRSSTDRISRSKTAKPRGPRDRQGTTKTPIVAKKQSSALSEEPRRPQANAPGIVNNSEAATSGRHRAVDMEDAGENELLPPEYKEEWGQRHSAALEEARVVDPLGKGGRLG</sequence>